<reference evidence="11" key="1">
    <citation type="submission" date="2025-08" db="UniProtKB">
        <authorList>
            <consortium name="Ensembl"/>
        </authorList>
    </citation>
    <scope>IDENTIFICATION</scope>
</reference>
<evidence type="ECO:0000256" key="2">
    <source>
        <dbReference type="ARBA" id="ARBA00022723"/>
    </source>
</evidence>
<name>A0A663F3Q7_AQUCH</name>
<dbReference type="Gene3D" id="3.40.50.970">
    <property type="match status" value="2"/>
</dbReference>
<evidence type="ECO:0000259" key="10">
    <source>
        <dbReference type="Pfam" id="PF02776"/>
    </source>
</evidence>
<gene>
    <name evidence="11" type="primary">HACL1</name>
</gene>
<sequence>MASGSGAEGEAVSGAQLIAESLKAQNIKCMFGVVGIPVTEIAIAAQAVGIKYVGMRNEQAACYAASAVGYLTGRPGVCLVVSGPGFLHAFGGMANATMNCWPLIVIGGSSDRNQETMGAFQEFPQVEAGRLYNKLSVRPSSLEVIPAIIEKGLALQKSLPMNYYTVFHHIRELIPKDCILVSEGANTMDIGRTMLPNYYPRQRLDAGTFGTMGVGLGFAIAAAMVAKDGTPEKRVICIEGDSAFGFSGMEVETICRYNLPILIIVVNNNGIYTGLDADAWKEMSKFGDLATCVPPVSLLPNSHYEEIMPAFGGKGYFVKTPEELQNALKASLTDKQTPSLINVMIDPQSERKKQEFPWLTRSNL</sequence>
<feature type="domain" description="Thiamine pyrophosphate enzyme N-terminal TPP-binding" evidence="10">
    <location>
        <begin position="13"/>
        <end position="126"/>
    </location>
</feature>
<dbReference type="GeneTree" id="ENSGT00940000156802"/>
<dbReference type="GO" id="GO:0030976">
    <property type="term" value="F:thiamine pyrophosphate binding"/>
    <property type="evidence" value="ECO:0007669"/>
    <property type="project" value="InterPro"/>
</dbReference>
<keyword evidence="2" id="KW-0479">Metal-binding</keyword>
<dbReference type="AlphaFoldDB" id="A0A663F3Q7"/>
<dbReference type="InterPro" id="IPR012001">
    <property type="entry name" value="Thiamin_PyroP_enz_TPP-bd_dom"/>
</dbReference>
<evidence type="ECO:0000256" key="7">
    <source>
        <dbReference type="ARBA" id="ARBA00044454"/>
    </source>
</evidence>
<dbReference type="Pfam" id="PF02776">
    <property type="entry name" value="TPP_enzyme_N"/>
    <property type="match status" value="1"/>
</dbReference>
<dbReference type="GO" id="GO:0001561">
    <property type="term" value="P:fatty acid alpha-oxidation"/>
    <property type="evidence" value="ECO:0007669"/>
    <property type="project" value="TreeGrafter"/>
</dbReference>
<dbReference type="CDD" id="cd07035">
    <property type="entry name" value="TPP_PYR_POX_like"/>
    <property type="match status" value="1"/>
</dbReference>
<evidence type="ECO:0000313" key="11">
    <source>
        <dbReference type="Ensembl" id="ENSACCP00020019209.1"/>
    </source>
</evidence>
<organism evidence="11 12">
    <name type="scientific">Aquila chrysaetos chrysaetos</name>
    <dbReference type="NCBI Taxonomy" id="223781"/>
    <lineage>
        <taxon>Eukaryota</taxon>
        <taxon>Metazoa</taxon>
        <taxon>Chordata</taxon>
        <taxon>Craniata</taxon>
        <taxon>Vertebrata</taxon>
        <taxon>Euteleostomi</taxon>
        <taxon>Archelosauria</taxon>
        <taxon>Archosauria</taxon>
        <taxon>Dinosauria</taxon>
        <taxon>Saurischia</taxon>
        <taxon>Theropoda</taxon>
        <taxon>Coelurosauria</taxon>
        <taxon>Aves</taxon>
        <taxon>Neognathae</taxon>
        <taxon>Neoaves</taxon>
        <taxon>Telluraves</taxon>
        <taxon>Accipitrimorphae</taxon>
        <taxon>Accipitriformes</taxon>
        <taxon>Accipitridae</taxon>
        <taxon>Accipitrinae</taxon>
        <taxon>Aquila</taxon>
    </lineage>
</organism>
<keyword evidence="4" id="KW-0786">Thiamine pyrophosphate</keyword>
<keyword evidence="3" id="KW-0460">Magnesium</keyword>
<feature type="domain" description="Thiamine pyrophosphate enzyme TPP-binding" evidence="9">
    <location>
        <begin position="187"/>
        <end position="343"/>
    </location>
</feature>
<protein>
    <recommendedName>
        <fullName evidence="8">2-hydroxyacyl-CoA lyase</fullName>
        <ecNumber evidence="8">4.1.2.63</ecNumber>
    </recommendedName>
</protein>
<dbReference type="CDD" id="cd02004">
    <property type="entry name" value="TPP_BZL_OCoD_HPCL"/>
    <property type="match status" value="1"/>
</dbReference>
<dbReference type="EC" id="4.1.2.63" evidence="8"/>
<evidence type="ECO:0000259" key="9">
    <source>
        <dbReference type="Pfam" id="PF02775"/>
    </source>
</evidence>
<evidence type="ECO:0000256" key="6">
    <source>
        <dbReference type="ARBA" id="ARBA00044451"/>
    </source>
</evidence>
<dbReference type="FunFam" id="3.40.50.970:FF:000027">
    <property type="entry name" value="2-hydroxyacyl-CoA lyase 1"/>
    <property type="match status" value="1"/>
</dbReference>
<dbReference type="SUPFAM" id="SSF52518">
    <property type="entry name" value="Thiamin diphosphate-binding fold (THDP-binding)"/>
    <property type="match status" value="2"/>
</dbReference>
<comment type="catalytic activity">
    <reaction evidence="7">
        <text>an (R)-2-hydroxy-long-chain-fatty acyl-CoA = a long-chain fatty aldehyde + formyl-CoA</text>
        <dbReference type="Rhea" id="RHEA:67444"/>
        <dbReference type="ChEBI" id="CHEBI:17176"/>
        <dbReference type="ChEBI" id="CHEBI:57376"/>
        <dbReference type="ChEBI" id="CHEBI:170012"/>
        <dbReference type="EC" id="4.1.2.63"/>
    </reaction>
    <physiologicalReaction direction="left-to-right" evidence="7">
        <dbReference type="Rhea" id="RHEA:67445"/>
    </physiologicalReaction>
</comment>
<proteinExistence type="predicted"/>
<dbReference type="Pfam" id="PF02775">
    <property type="entry name" value="TPP_enzyme_C"/>
    <property type="match status" value="1"/>
</dbReference>
<keyword evidence="12" id="KW-1185">Reference proteome</keyword>
<evidence type="ECO:0000313" key="12">
    <source>
        <dbReference type="Proteomes" id="UP000472275"/>
    </source>
</evidence>
<reference evidence="11" key="2">
    <citation type="submission" date="2025-09" db="UniProtKB">
        <authorList>
            <consortium name="Ensembl"/>
        </authorList>
    </citation>
    <scope>IDENTIFICATION</scope>
</reference>
<comment type="cofactor">
    <cofactor evidence="1">
        <name>thiamine diphosphate</name>
        <dbReference type="ChEBI" id="CHEBI:58937"/>
    </cofactor>
</comment>
<dbReference type="PANTHER" id="PTHR43710:SF2">
    <property type="entry name" value="2-HYDROXYACYL-COA LYASE 1"/>
    <property type="match status" value="1"/>
</dbReference>
<dbReference type="GO" id="GO:0046872">
    <property type="term" value="F:metal ion binding"/>
    <property type="evidence" value="ECO:0007669"/>
    <property type="project" value="UniProtKB-KW"/>
</dbReference>
<evidence type="ECO:0000256" key="4">
    <source>
        <dbReference type="ARBA" id="ARBA00023052"/>
    </source>
</evidence>
<comment type="catalytic activity">
    <reaction evidence="6">
        <text>a 2-hydroxy-3-methyl fatty acyl-CoA = a 2-methyl-branched fatty aldehyde + formyl-CoA</text>
        <dbReference type="Rhea" id="RHEA:25375"/>
        <dbReference type="ChEBI" id="CHEBI:49188"/>
        <dbReference type="ChEBI" id="CHEBI:57376"/>
        <dbReference type="ChEBI" id="CHEBI:58783"/>
        <dbReference type="EC" id="4.1.2.63"/>
    </reaction>
    <physiologicalReaction direction="left-to-right" evidence="6">
        <dbReference type="Rhea" id="RHEA:25376"/>
    </physiologicalReaction>
</comment>
<evidence type="ECO:0000256" key="1">
    <source>
        <dbReference type="ARBA" id="ARBA00001964"/>
    </source>
</evidence>
<dbReference type="InterPro" id="IPR029061">
    <property type="entry name" value="THDP-binding"/>
</dbReference>
<dbReference type="Ensembl" id="ENSACCT00020020054.1">
    <property type="protein sequence ID" value="ENSACCP00020019209.1"/>
    <property type="gene ID" value="ENSACCG00020013198.1"/>
</dbReference>
<evidence type="ECO:0000256" key="8">
    <source>
        <dbReference type="ARBA" id="ARBA00044518"/>
    </source>
</evidence>
<evidence type="ECO:0000256" key="5">
    <source>
        <dbReference type="ARBA" id="ARBA00023239"/>
    </source>
</evidence>
<dbReference type="InterPro" id="IPR011766">
    <property type="entry name" value="TPP_enzyme_TPP-bd"/>
</dbReference>
<dbReference type="Proteomes" id="UP000472275">
    <property type="component" value="Chromosome 3"/>
</dbReference>
<dbReference type="PANTHER" id="PTHR43710">
    <property type="entry name" value="2-HYDROXYACYL-COA LYASE"/>
    <property type="match status" value="1"/>
</dbReference>
<dbReference type="InterPro" id="IPR045025">
    <property type="entry name" value="HACL1-like"/>
</dbReference>
<dbReference type="GO" id="GO:0005777">
    <property type="term" value="C:peroxisome"/>
    <property type="evidence" value="ECO:0007669"/>
    <property type="project" value="TreeGrafter"/>
</dbReference>
<dbReference type="GO" id="GO:0106359">
    <property type="term" value="F:2-hydroxyacyl-CoA lyase activity"/>
    <property type="evidence" value="ECO:0007669"/>
    <property type="project" value="UniProtKB-EC"/>
</dbReference>
<keyword evidence="5" id="KW-0456">Lyase</keyword>
<accession>A0A663F3Q7</accession>
<evidence type="ECO:0000256" key="3">
    <source>
        <dbReference type="ARBA" id="ARBA00022842"/>
    </source>
</evidence>